<dbReference type="InterPro" id="IPR003593">
    <property type="entry name" value="AAA+_ATPase"/>
</dbReference>
<dbReference type="Gene3D" id="1.20.1560.10">
    <property type="entry name" value="ABC transporter type 1, transmembrane domain"/>
    <property type="match status" value="1"/>
</dbReference>
<comment type="similarity">
    <text evidence="2">Belongs to the ABC transporter superfamily. ABCB family. Multidrug resistance exporter (TC 3.A.1.201) subfamily.</text>
</comment>
<dbReference type="InterPro" id="IPR039421">
    <property type="entry name" value="Type_1_exporter"/>
</dbReference>
<dbReference type="GO" id="GO:0016887">
    <property type="term" value="F:ATP hydrolysis activity"/>
    <property type="evidence" value="ECO:0007669"/>
    <property type="project" value="InterPro"/>
</dbReference>
<organism evidence="15">
    <name type="scientific">Ajellomyces capsulatus (strain H88)</name>
    <name type="common">Darling's disease fungus</name>
    <name type="synonym">Histoplasma capsulatum</name>
    <dbReference type="NCBI Taxonomy" id="544711"/>
    <lineage>
        <taxon>Eukaryota</taxon>
        <taxon>Fungi</taxon>
        <taxon>Dikarya</taxon>
        <taxon>Ascomycota</taxon>
        <taxon>Pezizomycotina</taxon>
        <taxon>Eurotiomycetes</taxon>
        <taxon>Eurotiomycetidae</taxon>
        <taxon>Onygenales</taxon>
        <taxon>Ajellomycetaceae</taxon>
        <taxon>Histoplasma</taxon>
    </lineage>
</organism>
<dbReference type="EMBL" id="DS990639">
    <property type="protein sequence ID" value="EGC46748.1"/>
    <property type="molecule type" value="Genomic_DNA"/>
</dbReference>
<dbReference type="FunFam" id="3.40.50.300:FF:000287">
    <property type="entry name" value="Multidrug ABC transporter ATP-binding protein"/>
    <property type="match status" value="1"/>
</dbReference>
<dbReference type="AlphaFoldDB" id="F0UKG7"/>
<dbReference type="SUPFAM" id="SSF90123">
    <property type="entry name" value="ABC transporter transmembrane region"/>
    <property type="match status" value="1"/>
</dbReference>
<feature type="transmembrane region" description="Helical" evidence="11">
    <location>
        <begin position="393"/>
        <end position="412"/>
    </location>
</feature>
<dbReference type="InterPro" id="IPR027417">
    <property type="entry name" value="P-loop_NTPase"/>
</dbReference>
<evidence type="ECO:0000256" key="11">
    <source>
        <dbReference type="SAM" id="Phobius"/>
    </source>
</evidence>
<evidence type="ECO:0000256" key="1">
    <source>
        <dbReference type="ARBA" id="ARBA00004141"/>
    </source>
</evidence>
<keyword evidence="4 11" id="KW-0812">Transmembrane</keyword>
<feature type="compositionally biased region" description="Acidic residues" evidence="10">
    <location>
        <begin position="225"/>
        <end position="236"/>
    </location>
</feature>
<evidence type="ECO:0000256" key="5">
    <source>
        <dbReference type="ARBA" id="ARBA00022741"/>
    </source>
</evidence>
<protein>
    <submittedName>
        <fullName evidence="14">ABC transporter</fullName>
    </submittedName>
</protein>
<feature type="region of interest" description="Disordered" evidence="10">
    <location>
        <begin position="185"/>
        <end position="243"/>
    </location>
</feature>
<dbReference type="Gene3D" id="3.40.50.300">
    <property type="entry name" value="P-loop containing nucleotide triphosphate hydrolases"/>
    <property type="match status" value="1"/>
</dbReference>
<feature type="transmembrane region" description="Helical" evidence="11">
    <location>
        <begin position="418"/>
        <end position="440"/>
    </location>
</feature>
<keyword evidence="5" id="KW-0547">Nucleotide-binding</keyword>
<dbReference type="PANTHER" id="PTHR24221">
    <property type="entry name" value="ATP-BINDING CASSETTE SUB-FAMILY B"/>
    <property type="match status" value="1"/>
</dbReference>
<evidence type="ECO:0000313" key="15">
    <source>
        <dbReference type="Proteomes" id="UP000008142"/>
    </source>
</evidence>
<dbReference type="Pfam" id="PF00005">
    <property type="entry name" value="ABC_tran"/>
    <property type="match status" value="1"/>
</dbReference>
<feature type="transmembrane region" description="Helical" evidence="11">
    <location>
        <begin position="71"/>
        <end position="90"/>
    </location>
</feature>
<feature type="domain" description="ABC transmembrane type-1" evidence="13">
    <location>
        <begin position="281"/>
        <end position="562"/>
    </location>
</feature>
<keyword evidence="7 11" id="KW-1133">Transmembrane helix</keyword>
<dbReference type="OrthoDB" id="6500128at2759"/>
<evidence type="ECO:0000256" key="6">
    <source>
        <dbReference type="ARBA" id="ARBA00022840"/>
    </source>
</evidence>
<dbReference type="GO" id="GO:0140359">
    <property type="term" value="F:ABC-type transporter activity"/>
    <property type="evidence" value="ECO:0007669"/>
    <property type="project" value="InterPro"/>
</dbReference>
<dbReference type="Proteomes" id="UP000008142">
    <property type="component" value="Unassembled WGS sequence"/>
</dbReference>
<evidence type="ECO:0000256" key="2">
    <source>
        <dbReference type="ARBA" id="ARBA00007577"/>
    </source>
</evidence>
<sequence>MTCYPKPAVYRYNNENLAGSVTMVQVSEVLKVLYVIATATILLFTIASFVFNYGQKSSPRLPGSGENPLRLVGKSVVAISYIIEIALISLNRDEITADRLVAAVFYGLAWFAHLRKTFLFPGTLGLTSITLGFAIPILVLNAVYHGAAAEYAALLTIASIRLLIVASFLVDYIASREKTFGREDTVPLINEENGEPTTSQASYGTEPVLSRSASGEGYFSSEGDGGCDSDGDDSDEDSGRRDSRIGQLRKRGNWTIYLNKFKVFLPCLIPKRDLKVQACLFTCVLCLIANRLLNILVPRQLGIVTDKLLSRQLPYADLFIYLILSLLHDDSGVGLIEALSKIPVEQFSYRQLTSTAFNHVMSLAMEFHSGRDSAEIMKAIEQGDSLTRVLETAILQILPTIVDMFIAFVFLYLKFNPSVAICMLFSSLMFFSLEVITSGWNIDNRRRMTKAQRQEARVMHQAVQGWQTVSLFSMFDHEKFKFGCAVDRHLIAKKDWSTRDAYIKALTEAMMPITFFLLACLVAHEVYEGHASPGDLVFLIQYWEYLVWPIKFLSHEYRYLMSDLVDAERLLDLLTTKSTVADRDGAPDLGAVEGAVEFEHVNFTYDSKRTAVGDVSISAAPGETIALVGATGSGKSSLMKLLLRFYDVTSGHIKVDGHDIRDVTQRSLRDVIGVVPQNPLLFNTTIMENLRYAKLSASDEEIYNACRAAAIHDNILTFPEGYNTQVGELGVKLSGGELQRLAIARVFLKDPPILILDEATSAVDTETESEIQCALKKLSRKRTTFIIAHRLSTIVRANEILVLQDGKVIERGTHNGLLERGERYHTLWQNQFIYSKE</sequence>
<dbReference type="GO" id="GO:0005524">
    <property type="term" value="F:ATP binding"/>
    <property type="evidence" value="ECO:0007669"/>
    <property type="project" value="UniProtKB-KW"/>
</dbReference>
<dbReference type="PROSITE" id="PS50929">
    <property type="entry name" value="ABC_TM1F"/>
    <property type="match status" value="1"/>
</dbReference>
<dbReference type="InterPro" id="IPR011527">
    <property type="entry name" value="ABC1_TM_dom"/>
</dbReference>
<dbReference type="SMART" id="SM00382">
    <property type="entry name" value="AAA"/>
    <property type="match status" value="1"/>
</dbReference>
<name>F0UKG7_AJEC8</name>
<dbReference type="CDD" id="cd18583">
    <property type="entry name" value="ABC_6TM_HMT1"/>
    <property type="match status" value="1"/>
</dbReference>
<keyword evidence="6" id="KW-0067">ATP-binding</keyword>
<evidence type="ECO:0000256" key="4">
    <source>
        <dbReference type="ARBA" id="ARBA00022692"/>
    </source>
</evidence>
<feature type="transmembrane region" description="Helical" evidence="11">
    <location>
        <begin position="32"/>
        <end position="51"/>
    </location>
</feature>
<evidence type="ECO:0000313" key="14">
    <source>
        <dbReference type="EMBL" id="EGC46748.1"/>
    </source>
</evidence>
<keyword evidence="3" id="KW-0813">Transport</keyword>
<evidence type="ECO:0000256" key="10">
    <source>
        <dbReference type="SAM" id="MobiDB-lite"/>
    </source>
</evidence>
<dbReference type="OMA" id="CRSAAIH"/>
<accession>F0UKG7</accession>
<feature type="domain" description="ABC transporter" evidence="12">
    <location>
        <begin position="596"/>
        <end position="830"/>
    </location>
</feature>
<dbReference type="InterPro" id="IPR017871">
    <property type="entry name" value="ABC_transporter-like_CS"/>
</dbReference>
<dbReference type="PROSITE" id="PS00211">
    <property type="entry name" value="ABC_TRANSPORTER_1"/>
    <property type="match status" value="1"/>
</dbReference>
<dbReference type="Pfam" id="PF00664">
    <property type="entry name" value="ABC_membrane"/>
    <property type="match status" value="1"/>
</dbReference>
<reference evidence="15" key="1">
    <citation type="submission" date="2008-07" db="EMBL/GenBank/DDBJ databases">
        <title>Annotation of Ajellomyces capsulatus strain H88.</title>
        <authorList>
            <person name="Champion M."/>
            <person name="Cuomo C."/>
            <person name="Ma L.-J."/>
            <person name="Henn M.R."/>
            <person name="Sil A."/>
            <person name="Goldman B."/>
            <person name="Young S.K."/>
            <person name="Kodira C.D."/>
            <person name="Zeng Q."/>
            <person name="Koehrsen M."/>
            <person name="Alvarado L."/>
            <person name="Berlin A."/>
            <person name="Borenstein D."/>
            <person name="Chen Z."/>
            <person name="Engels R."/>
            <person name="Freedman E."/>
            <person name="Gellesch M."/>
            <person name="Goldberg J."/>
            <person name="Griggs A."/>
            <person name="Gujja S."/>
            <person name="Heiman D."/>
            <person name="Hepburn T."/>
            <person name="Howarth C."/>
            <person name="Jen D."/>
            <person name="Larson L."/>
            <person name="Lewis B."/>
            <person name="Mehta T."/>
            <person name="Park D."/>
            <person name="Pearson M."/>
            <person name="Roberts A."/>
            <person name="Saif S."/>
            <person name="Shea T."/>
            <person name="Shenoy N."/>
            <person name="Sisk P."/>
            <person name="Stolte C."/>
            <person name="Sykes S."/>
            <person name="Walk T."/>
            <person name="White J."/>
            <person name="Yandava C."/>
            <person name="Klein B."/>
            <person name="McEwen J.G."/>
            <person name="Puccia R."/>
            <person name="Goldman G.H."/>
            <person name="Felipe M.S."/>
            <person name="Nino-Vega G."/>
            <person name="San-Blas G."/>
            <person name="Taylor J."/>
            <person name="Mendoza L."/>
            <person name="Galagan J."/>
            <person name="Nusbaum C."/>
            <person name="Birren B."/>
        </authorList>
    </citation>
    <scope>NUCLEOTIDE SEQUENCE [LARGE SCALE GENOMIC DNA]</scope>
    <source>
        <strain evidence="15">H88</strain>
    </source>
</reference>
<comment type="similarity">
    <text evidence="9">Belongs to the ABC transporter superfamily. ABCB family. Heavy Metal importer (TC 3.A.1.210) subfamily.</text>
</comment>
<comment type="subcellular location">
    <subcellularLocation>
        <location evidence="1">Membrane</location>
        <topology evidence="1">Multi-pass membrane protein</topology>
    </subcellularLocation>
</comment>
<feature type="transmembrane region" description="Helical" evidence="11">
    <location>
        <begin position="124"/>
        <end position="145"/>
    </location>
</feature>
<evidence type="ECO:0000256" key="7">
    <source>
        <dbReference type="ARBA" id="ARBA00022989"/>
    </source>
</evidence>
<dbReference type="InterPro" id="IPR003439">
    <property type="entry name" value="ABC_transporter-like_ATP-bd"/>
</dbReference>
<evidence type="ECO:0000259" key="12">
    <source>
        <dbReference type="PROSITE" id="PS50893"/>
    </source>
</evidence>
<feature type="transmembrane region" description="Helical" evidence="11">
    <location>
        <begin position="151"/>
        <end position="174"/>
    </location>
</feature>
<evidence type="ECO:0000256" key="9">
    <source>
        <dbReference type="ARBA" id="ARBA00024363"/>
    </source>
</evidence>
<dbReference type="STRING" id="544711.F0UKG7"/>
<dbReference type="PROSITE" id="PS50893">
    <property type="entry name" value="ABC_TRANSPORTER_2"/>
    <property type="match status" value="1"/>
</dbReference>
<evidence type="ECO:0000256" key="8">
    <source>
        <dbReference type="ARBA" id="ARBA00023136"/>
    </source>
</evidence>
<evidence type="ECO:0000256" key="3">
    <source>
        <dbReference type="ARBA" id="ARBA00022448"/>
    </source>
</evidence>
<gene>
    <name evidence="14" type="ORF">HCEG_05963</name>
</gene>
<evidence type="ECO:0000259" key="13">
    <source>
        <dbReference type="PROSITE" id="PS50929"/>
    </source>
</evidence>
<dbReference type="InterPro" id="IPR036640">
    <property type="entry name" value="ABC1_TM_sf"/>
</dbReference>
<dbReference type="PANTHER" id="PTHR24221:SF503">
    <property type="entry name" value="MITOCHONDRIAL POTASSIUM CHANNEL ATP-BINDING SUBUNIT"/>
    <property type="match status" value="1"/>
</dbReference>
<keyword evidence="8 11" id="KW-0472">Membrane</keyword>
<dbReference type="VEuPathDB" id="FungiDB:I7I53_05828"/>
<dbReference type="SUPFAM" id="SSF52540">
    <property type="entry name" value="P-loop containing nucleoside triphosphate hydrolases"/>
    <property type="match status" value="1"/>
</dbReference>
<feature type="transmembrane region" description="Helical" evidence="11">
    <location>
        <begin position="96"/>
        <end position="112"/>
    </location>
</feature>
<proteinExistence type="inferred from homology"/>
<dbReference type="HOGENOM" id="CLU_000604_6_6_1"/>
<dbReference type="GO" id="GO:0016020">
    <property type="term" value="C:membrane"/>
    <property type="evidence" value="ECO:0007669"/>
    <property type="project" value="UniProtKB-SubCell"/>
</dbReference>